<evidence type="ECO:0000313" key="3">
    <source>
        <dbReference type="Proteomes" id="UP000504634"/>
    </source>
</evidence>
<keyword evidence="3" id="KW-1185">Reference proteome</keyword>
<accession>A0A6J2TYR5</accession>
<feature type="compositionally biased region" description="Basic and acidic residues" evidence="2">
    <location>
        <begin position="276"/>
        <end position="285"/>
    </location>
</feature>
<evidence type="ECO:0000313" key="4">
    <source>
        <dbReference type="RefSeq" id="XP_030381671.1"/>
    </source>
</evidence>
<sequence>MTSKNNIWSGSQLSVVGGALKALAKKVAPQISLNRVGLKRIVAQVIAEQHGLGRVGDYRGHMYYVKPETLDMTELITQAKEALDDVEEGEQERRHFRDQEFRRYIRKTVHKKSPALFKLDAGKHKNLTGVIIDSTHLPEGDETKEILLQVPSVSMRVPLPRSLTYEGQAEGSGNAFRGQRPLSELSAKTEAGMIKRQRMLVKGSQQKRLPVKQPPSKRTLLRQKKLKQKTQAAPPAINPRQSVGMESPPPRLRAGESQQLQSQSQPQPKLQPQAQPKREQQEESVLHNPVPQLPKKKMPESPNNKNHSPVDSGLGVGRTTRKKNKKTLPLLQRKYDKPWLVRRYKRHATTPSRLSAGFGLAQPLKVQKPEGNAVKAKARPLQQLNNVIFPWYTPYQFPGAAGATQMYPTPGKIQPKAKPKHKSNLKNNKPRVPRNNKNPYIGGPISNNANNNSKHQQVVLVPTHASRQRMRRKLLRESLIRDLLREEAIDETDSVYSKVGKGKRSAQPSAKGSPTAKAKAKLLPRLQSELMMEPKPRPSPQATEQPQVRQRLAKPSLTAVTKHARRRRPRGSVSLPVDNSMGSIANLKLLRNSETSQSALTPAKRHLTIAFMDKRPDEGRGPRGYVPWK</sequence>
<dbReference type="RefSeq" id="XP_030381671.1">
    <property type="nucleotide sequence ID" value="XM_030525811.1"/>
</dbReference>
<dbReference type="GeneID" id="115629359"/>
<feature type="coiled-coil region" evidence="1">
    <location>
        <begin position="72"/>
        <end position="99"/>
    </location>
</feature>
<feature type="region of interest" description="Disordered" evidence="2">
    <location>
        <begin position="532"/>
        <end position="577"/>
    </location>
</feature>
<proteinExistence type="predicted"/>
<feature type="region of interest" description="Disordered" evidence="2">
    <location>
        <begin position="493"/>
        <end position="519"/>
    </location>
</feature>
<dbReference type="Proteomes" id="UP000504634">
    <property type="component" value="Unplaced"/>
</dbReference>
<feature type="region of interest" description="Disordered" evidence="2">
    <location>
        <begin position="409"/>
        <end position="441"/>
    </location>
</feature>
<organism evidence="3 4">
    <name type="scientific">Drosophila lebanonensis</name>
    <name type="common">Fruit fly</name>
    <name type="synonym">Scaptodrosophila lebanonensis</name>
    <dbReference type="NCBI Taxonomy" id="7225"/>
    <lineage>
        <taxon>Eukaryota</taxon>
        <taxon>Metazoa</taxon>
        <taxon>Ecdysozoa</taxon>
        <taxon>Arthropoda</taxon>
        <taxon>Hexapoda</taxon>
        <taxon>Insecta</taxon>
        <taxon>Pterygota</taxon>
        <taxon>Neoptera</taxon>
        <taxon>Endopterygota</taxon>
        <taxon>Diptera</taxon>
        <taxon>Brachycera</taxon>
        <taxon>Muscomorpha</taxon>
        <taxon>Ephydroidea</taxon>
        <taxon>Drosophilidae</taxon>
        <taxon>Scaptodrosophila</taxon>
    </lineage>
</organism>
<gene>
    <name evidence="4" type="primary">LOC115629359</name>
</gene>
<dbReference type="AlphaFoldDB" id="A0A6J2TYR5"/>
<evidence type="ECO:0000256" key="1">
    <source>
        <dbReference type="SAM" id="Coils"/>
    </source>
</evidence>
<name>A0A6J2TYR5_DROLE</name>
<feature type="compositionally biased region" description="Basic residues" evidence="2">
    <location>
        <begin position="415"/>
        <end position="434"/>
    </location>
</feature>
<protein>
    <submittedName>
        <fullName evidence="4">Uncharacterized protein LOC115629359</fullName>
    </submittedName>
</protein>
<feature type="compositionally biased region" description="Low complexity" evidence="2">
    <location>
        <begin position="258"/>
        <end position="275"/>
    </location>
</feature>
<dbReference type="OrthoDB" id="7864662at2759"/>
<evidence type="ECO:0000256" key="2">
    <source>
        <dbReference type="SAM" id="MobiDB-lite"/>
    </source>
</evidence>
<reference evidence="4" key="1">
    <citation type="submission" date="2025-08" db="UniProtKB">
        <authorList>
            <consortium name="RefSeq"/>
        </authorList>
    </citation>
    <scope>IDENTIFICATION</scope>
    <source>
        <strain evidence="4">11010-0011.00</strain>
        <tissue evidence="4">Whole body</tissue>
    </source>
</reference>
<feature type="compositionally biased region" description="Basic residues" evidence="2">
    <location>
        <begin position="219"/>
        <end position="228"/>
    </location>
</feature>
<keyword evidence="1" id="KW-0175">Coiled coil</keyword>
<feature type="region of interest" description="Disordered" evidence="2">
    <location>
        <begin position="200"/>
        <end position="329"/>
    </location>
</feature>